<dbReference type="NCBIfam" id="NF004612">
    <property type="entry name" value="PRK05943.1"/>
    <property type="match status" value="1"/>
</dbReference>
<dbReference type="InterPro" id="IPR020056">
    <property type="entry name" value="Rbsml_bL25/Gln-tRNA_synth_N"/>
</dbReference>
<dbReference type="Pfam" id="PF14693">
    <property type="entry name" value="Ribosomal_TL5_C"/>
    <property type="match status" value="1"/>
</dbReference>
<keyword evidence="4 5" id="KW-0687">Ribonucleoprotein</keyword>
<dbReference type="SUPFAM" id="SSF50715">
    <property type="entry name" value="Ribosomal protein L25-like"/>
    <property type="match status" value="1"/>
</dbReference>
<protein>
    <recommendedName>
        <fullName evidence="5">Large ribosomal subunit protein bL25</fullName>
    </recommendedName>
    <alternativeName>
        <fullName evidence="5">General stress protein CTC</fullName>
    </alternativeName>
</protein>
<dbReference type="NCBIfam" id="NF004128">
    <property type="entry name" value="PRK05618.1-2"/>
    <property type="match status" value="1"/>
</dbReference>
<evidence type="ECO:0000259" key="6">
    <source>
        <dbReference type="Pfam" id="PF01386"/>
    </source>
</evidence>
<feature type="domain" description="Large ribosomal subunit protein bL25 L25" evidence="6">
    <location>
        <begin position="8"/>
        <end position="95"/>
    </location>
</feature>
<comment type="function">
    <text evidence="5">This is one of the proteins that binds to the 5S RNA in the ribosome where it forms part of the central protuberance.</text>
</comment>
<dbReference type="GO" id="GO:0008097">
    <property type="term" value="F:5S rRNA binding"/>
    <property type="evidence" value="ECO:0007669"/>
    <property type="project" value="InterPro"/>
</dbReference>
<dbReference type="Pfam" id="PF01386">
    <property type="entry name" value="Ribosomal_L25p"/>
    <property type="match status" value="1"/>
</dbReference>
<accession>K6ZHH3</accession>
<dbReference type="AlphaFoldDB" id="K6ZHH3"/>
<dbReference type="NCBIfam" id="NF004130">
    <property type="entry name" value="PRK05618.1-5"/>
    <property type="match status" value="1"/>
</dbReference>
<dbReference type="InterPro" id="IPR037121">
    <property type="entry name" value="Ribosomal_bL25_C"/>
</dbReference>
<dbReference type="RefSeq" id="WP_006010441.1">
    <property type="nucleotide sequence ID" value="NZ_BAEQ01000023.1"/>
</dbReference>
<evidence type="ECO:0000313" key="9">
    <source>
        <dbReference type="Proteomes" id="UP000006251"/>
    </source>
</evidence>
<evidence type="ECO:0000256" key="3">
    <source>
        <dbReference type="ARBA" id="ARBA00022980"/>
    </source>
</evidence>
<reference evidence="9" key="1">
    <citation type="journal article" date="2014" name="Environ. Microbiol.">
        <title>Comparative genomics of the marine bacterial genus Glaciecola reveals the high degree of genomic diversity and genomic characteristic for cold adaptation.</title>
        <authorList>
            <person name="Qin Q.L."/>
            <person name="Xie B.B."/>
            <person name="Yu Y."/>
            <person name="Shu Y.L."/>
            <person name="Rong J.C."/>
            <person name="Zhang Y.J."/>
            <person name="Zhao D.L."/>
            <person name="Chen X.L."/>
            <person name="Zhang X.Y."/>
            <person name="Chen B."/>
            <person name="Zhou B.C."/>
            <person name="Zhang Y.Z."/>
        </authorList>
    </citation>
    <scope>NUCLEOTIDE SEQUENCE [LARGE SCALE GENOMIC DNA]</scope>
    <source>
        <strain evidence="9">ACAM 615</strain>
    </source>
</reference>
<dbReference type="Proteomes" id="UP000006251">
    <property type="component" value="Unassembled WGS sequence"/>
</dbReference>
<organism evidence="8 9">
    <name type="scientific">Brumicola pallidula DSM 14239 = ACAM 615</name>
    <dbReference type="NCBI Taxonomy" id="1121922"/>
    <lineage>
        <taxon>Bacteria</taxon>
        <taxon>Pseudomonadati</taxon>
        <taxon>Pseudomonadota</taxon>
        <taxon>Gammaproteobacteria</taxon>
        <taxon>Alteromonadales</taxon>
        <taxon>Alteromonadaceae</taxon>
        <taxon>Brumicola</taxon>
    </lineage>
</organism>
<dbReference type="InterPro" id="IPR001021">
    <property type="entry name" value="Ribosomal_bL25_long"/>
</dbReference>
<evidence type="ECO:0000313" key="8">
    <source>
        <dbReference type="EMBL" id="GAC28343.1"/>
    </source>
</evidence>
<dbReference type="EMBL" id="BAEQ01000023">
    <property type="protein sequence ID" value="GAC28343.1"/>
    <property type="molecule type" value="Genomic_DNA"/>
</dbReference>
<dbReference type="InterPro" id="IPR011035">
    <property type="entry name" value="Ribosomal_bL25/Gln-tRNA_synth"/>
</dbReference>
<name>K6ZHH3_9ALTE</name>
<comment type="subunit">
    <text evidence="5">Part of the 50S ribosomal subunit; part of the 5S rRNA/L5/L18/L25 subcomplex. Contacts the 5S rRNA. Binds to the 5S rRNA independently of L5 and L18.</text>
</comment>
<evidence type="ECO:0000256" key="1">
    <source>
        <dbReference type="ARBA" id="ARBA00022730"/>
    </source>
</evidence>
<dbReference type="GO" id="GO:0022625">
    <property type="term" value="C:cytosolic large ribosomal subunit"/>
    <property type="evidence" value="ECO:0007669"/>
    <property type="project" value="TreeGrafter"/>
</dbReference>
<proteinExistence type="inferred from homology"/>
<dbReference type="InterPro" id="IPR020930">
    <property type="entry name" value="Ribosomal_uL5_bac-type"/>
</dbReference>
<keyword evidence="1 5" id="KW-0699">rRNA-binding</keyword>
<keyword evidence="3 5" id="KW-0689">Ribosomal protein</keyword>
<dbReference type="InterPro" id="IPR020055">
    <property type="entry name" value="Ribosomal_bL25_short"/>
</dbReference>
<dbReference type="HAMAP" id="MF_01336">
    <property type="entry name" value="Ribosomal_bL25"/>
    <property type="match status" value="1"/>
</dbReference>
<evidence type="ECO:0000256" key="4">
    <source>
        <dbReference type="ARBA" id="ARBA00023274"/>
    </source>
</evidence>
<dbReference type="Gene3D" id="2.40.240.10">
    <property type="entry name" value="Ribosomal Protein L25, Chain P"/>
    <property type="match status" value="1"/>
</dbReference>
<dbReference type="Gene3D" id="2.170.120.20">
    <property type="entry name" value="Ribosomal protein L25, beta domain"/>
    <property type="match status" value="1"/>
</dbReference>
<dbReference type="InterPro" id="IPR020057">
    <property type="entry name" value="Ribosomal_bL25_b-dom"/>
</dbReference>
<dbReference type="GO" id="GO:0006412">
    <property type="term" value="P:translation"/>
    <property type="evidence" value="ECO:0007669"/>
    <property type="project" value="UniProtKB-UniRule"/>
</dbReference>
<dbReference type="STRING" id="1121922.GCA_000428905_00779"/>
<dbReference type="NCBIfam" id="TIGR00731">
    <property type="entry name" value="bL25_bact_ctc"/>
    <property type="match status" value="1"/>
</dbReference>
<dbReference type="OrthoDB" id="9806411at2"/>
<evidence type="ECO:0000256" key="5">
    <source>
        <dbReference type="HAMAP-Rule" id="MF_01334"/>
    </source>
</evidence>
<dbReference type="CDD" id="cd00495">
    <property type="entry name" value="Ribosomal_L25_TL5_CTC"/>
    <property type="match status" value="1"/>
</dbReference>
<feature type="domain" description="Large ribosomal subunit protein bL25 beta" evidence="7">
    <location>
        <begin position="104"/>
        <end position="193"/>
    </location>
</feature>
<dbReference type="HAMAP" id="MF_01334">
    <property type="entry name" value="Ribosomal_bL25_CTC"/>
    <property type="match status" value="1"/>
</dbReference>
<dbReference type="InterPro" id="IPR029751">
    <property type="entry name" value="Ribosomal_L25_dom"/>
</dbReference>
<sequence length="211" mass="23382">MSKAIFKLDATIRTDIGKRASRRLRLQDKVPAIVYGGEEAPISITLEHNKVNQAQEFEAFYSHVLTINIDGKKVEVLVKDMQRHPFKPKVTHIDFQRVIAGQTLTTNVPIHFINAAESDAIKLNGGHAEHHMNDIEVLCMPKDLPEYIEIDLRNIEMGQTIHLSDVKFPKGVESVELGKGEEHDLAVVTVKTAKGPSVEAADEGEADATEA</sequence>
<gene>
    <name evidence="5 8" type="primary">rplY</name>
    <name evidence="5" type="synonym">ctc</name>
    <name evidence="8" type="ORF">GPAL_1472</name>
</gene>
<keyword evidence="2 5" id="KW-0694">RNA-binding</keyword>
<comment type="caution">
    <text evidence="8">The sequence shown here is derived from an EMBL/GenBank/DDBJ whole genome shotgun (WGS) entry which is preliminary data.</text>
</comment>
<comment type="similarity">
    <text evidence="5">Belongs to the bacterial ribosomal protein bL25 family. CTC subfamily.</text>
</comment>
<keyword evidence="9" id="KW-1185">Reference proteome</keyword>
<dbReference type="FunFam" id="2.40.240.10:FF:000002">
    <property type="entry name" value="50S ribosomal protein L25"/>
    <property type="match status" value="1"/>
</dbReference>
<dbReference type="GO" id="GO:0003735">
    <property type="term" value="F:structural constituent of ribosome"/>
    <property type="evidence" value="ECO:0007669"/>
    <property type="project" value="InterPro"/>
</dbReference>
<evidence type="ECO:0000256" key="2">
    <source>
        <dbReference type="ARBA" id="ARBA00022884"/>
    </source>
</evidence>
<dbReference type="PANTHER" id="PTHR33284">
    <property type="entry name" value="RIBOSOMAL PROTEIN L25/GLN-TRNA SYNTHETASE, ANTI-CODON-BINDING DOMAIN-CONTAINING PROTEIN"/>
    <property type="match status" value="1"/>
</dbReference>
<evidence type="ECO:0000259" key="7">
    <source>
        <dbReference type="Pfam" id="PF14693"/>
    </source>
</evidence>
<dbReference type="PANTHER" id="PTHR33284:SF1">
    <property type="entry name" value="RIBOSOMAL PROTEIN L25_GLN-TRNA SYNTHETASE, ANTI-CODON-BINDING DOMAIN-CONTAINING PROTEIN"/>
    <property type="match status" value="1"/>
</dbReference>